<dbReference type="EMBL" id="VWNA01000001">
    <property type="protein sequence ID" value="MQT12826.1"/>
    <property type="molecule type" value="Genomic_DNA"/>
</dbReference>
<dbReference type="InterPro" id="IPR013108">
    <property type="entry name" value="Amidohydro_3"/>
</dbReference>
<dbReference type="SUPFAM" id="SSF51338">
    <property type="entry name" value="Composite domain of metallo-dependent hydrolases"/>
    <property type="match status" value="1"/>
</dbReference>
<dbReference type="EC" id="3.6.1.63" evidence="2"/>
<dbReference type="GO" id="GO:0016810">
    <property type="term" value="F:hydrolase activity, acting on carbon-nitrogen (but not peptide) bonds"/>
    <property type="evidence" value="ECO:0007669"/>
    <property type="project" value="InterPro"/>
</dbReference>
<dbReference type="NCBIfam" id="NF011981">
    <property type="entry name" value="PRK15446.1-2"/>
    <property type="match status" value="1"/>
</dbReference>
<dbReference type="RefSeq" id="WP_153480063.1">
    <property type="nucleotide sequence ID" value="NZ_VWNA01000001.1"/>
</dbReference>
<evidence type="ECO:0000313" key="2">
    <source>
        <dbReference type="EMBL" id="MQT12826.1"/>
    </source>
</evidence>
<protein>
    <submittedName>
        <fullName evidence="2">Alpha-D-ribose 1-methylphosphonate 5-triphosphate diphosphatase</fullName>
        <ecNumber evidence="2">3.6.1.63</ecNumber>
    </submittedName>
</protein>
<dbReference type="InterPro" id="IPR051781">
    <property type="entry name" value="Metallo-dep_Hydrolase"/>
</dbReference>
<dbReference type="NCBIfam" id="NF011987">
    <property type="entry name" value="PRK15446.2-3"/>
    <property type="match status" value="1"/>
</dbReference>
<dbReference type="PIRSF" id="PIRSF038971">
    <property type="entry name" value="PhnM"/>
    <property type="match status" value="1"/>
</dbReference>
<dbReference type="NCBIfam" id="NF011990">
    <property type="entry name" value="PRK15446.2-6"/>
    <property type="match status" value="1"/>
</dbReference>
<evidence type="ECO:0000313" key="3">
    <source>
        <dbReference type="Proteomes" id="UP000332515"/>
    </source>
</evidence>
<name>A0A6A7Y274_9HYPH</name>
<sequence length="385" mass="40487">MPSRSPATILSNARLVLADRVVHGSVVLRDGLIEAVDEGPSAALGTLDCAGDYLVPGLVELHTDHLENHYAPRPGVRWNPIAAIQAHDAQVAASGITTVFDALRVGGDADATTIGNDTRTLAAALDVARAEGRLRIDHFLHLRCEVPAEDVVADAEPLIATGRVRLASLMDHTPGQRQFVSLAEYRKYYQAKAGFSDAEMDAYVAERQEIGRIRSAANRPLVAAMGRAAGLVLASHDDATPEHVAEAVGDGATIAEFPTTLEAAHAARAGGLKILMGAPNVVRGGSHSGNVSAVELAETGLLDILSSDYVPFSLMQAAFLLPERIPAMPLERAIALVTRGPAAAVGLDDRGEIAPGRRADLVRVVHRPGSVPVVRSVWSGGERVG</sequence>
<dbReference type="Proteomes" id="UP000332515">
    <property type="component" value="Unassembled WGS sequence"/>
</dbReference>
<accession>A0A6A7Y274</accession>
<dbReference type="AlphaFoldDB" id="A0A6A7Y274"/>
<dbReference type="NCBIfam" id="NF011983">
    <property type="entry name" value="PRK15446.1-4"/>
    <property type="match status" value="1"/>
</dbReference>
<keyword evidence="2" id="KW-0378">Hydrolase</keyword>
<dbReference type="PANTHER" id="PTHR43135:SF3">
    <property type="entry name" value="ALPHA-D-RIBOSE 1-METHYLPHOSPHONATE 5-TRIPHOSPHATE DIPHOSPHATASE"/>
    <property type="match status" value="1"/>
</dbReference>
<dbReference type="Gene3D" id="3.20.20.140">
    <property type="entry name" value="Metal-dependent hydrolases"/>
    <property type="match status" value="2"/>
</dbReference>
<gene>
    <name evidence="2" type="ORF">F0357_09235</name>
</gene>
<reference evidence="2 3" key="1">
    <citation type="submission" date="2019-09" db="EMBL/GenBank/DDBJ databases">
        <title>Segnochrobactrum spirostomi gen. nov., sp. nov., isolated from the ciliate Spirostomum cf. yagiui and description of a novel family, Segnochrobactraceae fam. nov. within the order Rhizobiales of the class Alphaproteobacteria.</title>
        <authorList>
            <person name="Akter S."/>
            <person name="Shazib S.U.A."/>
            <person name="Shin M.K."/>
        </authorList>
    </citation>
    <scope>NUCLEOTIDE SEQUENCE [LARGE SCALE GENOMIC DNA]</scope>
    <source>
        <strain evidence="2 3">Sp-1</strain>
    </source>
</reference>
<dbReference type="Gene3D" id="2.30.40.10">
    <property type="entry name" value="Urease, subunit C, domain 1"/>
    <property type="match status" value="1"/>
</dbReference>
<dbReference type="NCBIfam" id="TIGR02318">
    <property type="entry name" value="phosphono_phnM"/>
    <property type="match status" value="1"/>
</dbReference>
<organism evidence="2 3">
    <name type="scientific">Segnochrobactrum spirostomi</name>
    <dbReference type="NCBI Taxonomy" id="2608987"/>
    <lineage>
        <taxon>Bacteria</taxon>
        <taxon>Pseudomonadati</taxon>
        <taxon>Pseudomonadota</taxon>
        <taxon>Alphaproteobacteria</taxon>
        <taxon>Hyphomicrobiales</taxon>
        <taxon>Segnochrobactraceae</taxon>
        <taxon>Segnochrobactrum</taxon>
    </lineage>
</organism>
<dbReference type="InterPro" id="IPR012696">
    <property type="entry name" value="PhnM"/>
</dbReference>
<proteinExistence type="predicted"/>
<dbReference type="Pfam" id="PF07969">
    <property type="entry name" value="Amidohydro_3"/>
    <property type="match status" value="1"/>
</dbReference>
<dbReference type="SUPFAM" id="SSF51556">
    <property type="entry name" value="Metallo-dependent hydrolases"/>
    <property type="match status" value="1"/>
</dbReference>
<dbReference type="GO" id="GO:0019700">
    <property type="term" value="P:organic phosphonate catabolic process"/>
    <property type="evidence" value="ECO:0007669"/>
    <property type="project" value="InterPro"/>
</dbReference>
<comment type="caution">
    <text evidence="2">The sequence shown here is derived from an EMBL/GenBank/DDBJ whole genome shotgun (WGS) entry which is preliminary data.</text>
</comment>
<dbReference type="InterPro" id="IPR011059">
    <property type="entry name" value="Metal-dep_hydrolase_composite"/>
</dbReference>
<evidence type="ECO:0000259" key="1">
    <source>
        <dbReference type="Pfam" id="PF07969"/>
    </source>
</evidence>
<feature type="domain" description="Amidohydrolase 3" evidence="1">
    <location>
        <begin position="291"/>
        <end position="384"/>
    </location>
</feature>
<dbReference type="NCBIfam" id="NF011984">
    <property type="entry name" value="PRK15446.1-5"/>
    <property type="match status" value="1"/>
</dbReference>
<keyword evidence="3" id="KW-1185">Reference proteome</keyword>
<dbReference type="PANTHER" id="PTHR43135">
    <property type="entry name" value="ALPHA-D-RIBOSE 1-METHYLPHOSPHONATE 5-TRIPHOSPHATE DIPHOSPHATASE"/>
    <property type="match status" value="1"/>
</dbReference>
<dbReference type="CDD" id="cd01306">
    <property type="entry name" value="PhnM"/>
    <property type="match status" value="1"/>
</dbReference>
<dbReference type="InterPro" id="IPR032466">
    <property type="entry name" value="Metal_Hydrolase"/>
</dbReference>